<feature type="active site" description="Proton donor" evidence="6">
    <location>
        <position position="340"/>
    </location>
</feature>
<dbReference type="GO" id="GO:0030203">
    <property type="term" value="P:glycosaminoglycan metabolic process"/>
    <property type="evidence" value="ECO:0007669"/>
    <property type="project" value="TreeGrafter"/>
</dbReference>
<keyword evidence="4 9" id="KW-0378">Hydrolase</keyword>
<dbReference type="GO" id="GO:0004563">
    <property type="term" value="F:beta-N-acetylhexosaminidase activity"/>
    <property type="evidence" value="ECO:0007669"/>
    <property type="project" value="UniProtKB-EC"/>
</dbReference>
<evidence type="ECO:0000256" key="5">
    <source>
        <dbReference type="ARBA" id="ARBA00023295"/>
    </source>
</evidence>
<dbReference type="EMBL" id="SPPK01000004">
    <property type="protein sequence ID" value="TFU88905.1"/>
    <property type="molecule type" value="Genomic_DNA"/>
</dbReference>
<protein>
    <recommendedName>
        <fullName evidence="3">beta-N-acetylhexosaminidase</fullName>
        <ecNumber evidence="3">3.2.1.52</ecNumber>
    </recommendedName>
</protein>
<dbReference type="PRINTS" id="PR00738">
    <property type="entry name" value="GLHYDRLASE20"/>
</dbReference>
<dbReference type="InterPro" id="IPR017853">
    <property type="entry name" value="GH"/>
</dbReference>
<evidence type="ECO:0000259" key="8">
    <source>
        <dbReference type="Pfam" id="PF02838"/>
    </source>
</evidence>
<evidence type="ECO:0000256" key="4">
    <source>
        <dbReference type="ARBA" id="ARBA00022801"/>
    </source>
</evidence>
<dbReference type="GO" id="GO:0005975">
    <property type="term" value="P:carbohydrate metabolic process"/>
    <property type="evidence" value="ECO:0007669"/>
    <property type="project" value="InterPro"/>
</dbReference>
<evidence type="ECO:0000259" key="7">
    <source>
        <dbReference type="Pfam" id="PF00728"/>
    </source>
</evidence>
<comment type="catalytic activity">
    <reaction evidence="1">
        <text>Hydrolysis of terminal non-reducing N-acetyl-D-hexosamine residues in N-acetyl-beta-D-hexosaminides.</text>
        <dbReference type="EC" id="3.2.1.52"/>
    </reaction>
</comment>
<comment type="similarity">
    <text evidence="2">Belongs to the glycosyl hydrolase 20 family.</text>
</comment>
<dbReference type="SUPFAM" id="SSF55545">
    <property type="entry name" value="beta-N-acetylhexosaminidase-like domain"/>
    <property type="match status" value="1"/>
</dbReference>
<dbReference type="InterPro" id="IPR029018">
    <property type="entry name" value="Hex-like_dom2"/>
</dbReference>
<dbReference type="PIRSF" id="PIRSF001093">
    <property type="entry name" value="B-hxosamndse_ab_euk"/>
    <property type="match status" value="1"/>
</dbReference>
<dbReference type="InterPro" id="IPR025705">
    <property type="entry name" value="Beta_hexosaminidase_sua/sub"/>
</dbReference>
<reference evidence="9 10" key="1">
    <citation type="submission" date="2019-03" db="EMBL/GenBank/DDBJ databases">
        <title>Diversity of the mouse oral microbiome.</title>
        <authorList>
            <person name="Joseph S."/>
            <person name="Aduse-Opoku J."/>
            <person name="Curtis M."/>
            <person name="Wade W."/>
            <person name="Hashim A."/>
        </authorList>
    </citation>
    <scope>NUCLEOTIDE SEQUENCE [LARGE SCALE GENOMIC DNA]</scope>
    <source>
        <strain evidence="9 10">P11</strain>
    </source>
</reference>
<dbReference type="SUPFAM" id="SSF51445">
    <property type="entry name" value="(Trans)glycosidases"/>
    <property type="match status" value="1"/>
</dbReference>
<feature type="domain" description="Beta-hexosaminidase bacterial type N-terminal" evidence="8">
    <location>
        <begin position="29"/>
        <end position="152"/>
    </location>
</feature>
<name>A0A4Y9IMF5_9BACT</name>
<evidence type="ECO:0000256" key="1">
    <source>
        <dbReference type="ARBA" id="ARBA00001231"/>
    </source>
</evidence>
<evidence type="ECO:0000256" key="6">
    <source>
        <dbReference type="PIRSR" id="PIRSR625705-1"/>
    </source>
</evidence>
<organism evidence="9 10">
    <name type="scientific">Dysgonomonas mossii</name>
    <dbReference type="NCBI Taxonomy" id="163665"/>
    <lineage>
        <taxon>Bacteria</taxon>
        <taxon>Pseudomonadati</taxon>
        <taxon>Bacteroidota</taxon>
        <taxon>Bacteroidia</taxon>
        <taxon>Bacteroidales</taxon>
        <taxon>Dysgonomonadaceae</taxon>
        <taxon>Dysgonomonas</taxon>
    </lineage>
</organism>
<dbReference type="InterPro" id="IPR015883">
    <property type="entry name" value="Glyco_hydro_20_cat"/>
</dbReference>
<evidence type="ECO:0000256" key="2">
    <source>
        <dbReference type="ARBA" id="ARBA00006285"/>
    </source>
</evidence>
<keyword evidence="5" id="KW-0326">Glycosidase</keyword>
<dbReference type="InterPro" id="IPR015882">
    <property type="entry name" value="HEX_bac_N"/>
</dbReference>
<dbReference type="CDD" id="cd06563">
    <property type="entry name" value="GH20_chitobiase-like"/>
    <property type="match status" value="1"/>
</dbReference>
<dbReference type="Gene3D" id="3.30.379.10">
    <property type="entry name" value="Chitobiase/beta-hexosaminidase domain 2-like"/>
    <property type="match status" value="1"/>
</dbReference>
<sequence length="529" mass="62321">MKFRIFLLCLCFIIQTQGGFSQKLNCETPQLIPKPQKEIYSNLFLRLPSVITISNDIDMNAKSILEKALLESLNIEVSYNSNENSLIRFFVDKQLPDEAYHIKIDTVHIDIHASGSAGSLWAIQTLHQMIESISLTSAGQIKQLPVTEIEDYPRYKWRGFHLDVARHFFTKEYLLKTIERLSFYKINKLHLHLNDDQGWRIEIDKYPLLTEIGAWRSFDKYDSICIRQSEYNPDMQIDKRFIRNDSKYGGFYTKADMREIIAHAQKYGIEIIPEIDMPGHMSAAIRAYPWLSCTGNTGWGKEFSYPICPCDPKVIDFAKDIYSEIAELFPSPFVHIGADEVERDTWELNADCKRQMKKHKMKSSADLQTFFVNEIQKSLKEKGKKTIVWDDAAVDDIENEVYVTFWRDWMNENANMIVEKGNPMIFMTWSHFYLSARPSFKQWKELYEFDITKDYPNMTESKVIGYQACVWTEEIPNEIKLEEHVYPALQAYSELIWSNKRNWQDFLQRMSLHNRIMDREGIHYRSYTY</sequence>
<accession>A0A4Y9IMF5</accession>
<dbReference type="PANTHER" id="PTHR22600">
    <property type="entry name" value="BETA-HEXOSAMINIDASE"/>
    <property type="match status" value="1"/>
</dbReference>
<dbReference type="Pfam" id="PF02838">
    <property type="entry name" value="Glyco_hydro_20b"/>
    <property type="match status" value="1"/>
</dbReference>
<evidence type="ECO:0000313" key="9">
    <source>
        <dbReference type="EMBL" id="TFU88905.1"/>
    </source>
</evidence>
<comment type="caution">
    <text evidence="9">The sequence shown here is derived from an EMBL/GenBank/DDBJ whole genome shotgun (WGS) entry which is preliminary data.</text>
</comment>
<feature type="domain" description="Glycoside hydrolase family 20 catalytic" evidence="7">
    <location>
        <begin position="155"/>
        <end position="499"/>
    </location>
</feature>
<evidence type="ECO:0000256" key="3">
    <source>
        <dbReference type="ARBA" id="ARBA00012663"/>
    </source>
</evidence>
<dbReference type="GO" id="GO:0016020">
    <property type="term" value="C:membrane"/>
    <property type="evidence" value="ECO:0007669"/>
    <property type="project" value="TreeGrafter"/>
</dbReference>
<dbReference type="RefSeq" id="WP_135106340.1">
    <property type="nucleotide sequence ID" value="NZ_JADGKW010000004.1"/>
</dbReference>
<gene>
    <name evidence="9" type="ORF">E4T88_13650</name>
</gene>
<dbReference type="PANTHER" id="PTHR22600:SF57">
    <property type="entry name" value="BETA-N-ACETYLHEXOSAMINIDASE"/>
    <property type="match status" value="1"/>
</dbReference>
<dbReference type="EC" id="3.2.1.52" evidence="3"/>
<dbReference type="AlphaFoldDB" id="A0A4Y9IMF5"/>
<dbReference type="OrthoDB" id="1090159at2"/>
<dbReference type="Proteomes" id="UP000298285">
    <property type="component" value="Unassembled WGS sequence"/>
</dbReference>
<proteinExistence type="inferred from homology"/>
<dbReference type="Gene3D" id="3.20.20.80">
    <property type="entry name" value="Glycosidases"/>
    <property type="match status" value="1"/>
</dbReference>
<evidence type="ECO:0000313" key="10">
    <source>
        <dbReference type="Proteomes" id="UP000298285"/>
    </source>
</evidence>
<dbReference type="Pfam" id="PF00728">
    <property type="entry name" value="Glyco_hydro_20"/>
    <property type="match status" value="1"/>
</dbReference>